<protein>
    <submittedName>
        <fullName evidence="1">Uncharacterized protein</fullName>
    </submittedName>
</protein>
<gene>
    <name evidence="1" type="ORF">PODLI_1B019610</name>
</gene>
<reference evidence="1" key="1">
    <citation type="submission" date="2022-12" db="EMBL/GenBank/DDBJ databases">
        <authorList>
            <person name="Alioto T."/>
            <person name="Alioto T."/>
            <person name="Gomez Garrido J."/>
        </authorList>
    </citation>
    <scope>NUCLEOTIDE SEQUENCE</scope>
</reference>
<organism evidence="1 2">
    <name type="scientific">Podarcis lilfordi</name>
    <name type="common">Lilford's wall lizard</name>
    <dbReference type="NCBI Taxonomy" id="74358"/>
    <lineage>
        <taxon>Eukaryota</taxon>
        <taxon>Metazoa</taxon>
        <taxon>Chordata</taxon>
        <taxon>Craniata</taxon>
        <taxon>Vertebrata</taxon>
        <taxon>Euteleostomi</taxon>
        <taxon>Lepidosauria</taxon>
        <taxon>Squamata</taxon>
        <taxon>Bifurcata</taxon>
        <taxon>Unidentata</taxon>
        <taxon>Episquamata</taxon>
        <taxon>Laterata</taxon>
        <taxon>Lacertibaenia</taxon>
        <taxon>Lacertidae</taxon>
        <taxon>Podarcis</taxon>
    </lineage>
</organism>
<name>A0AA35K4X3_9SAUR</name>
<keyword evidence="2" id="KW-1185">Reference proteome</keyword>
<evidence type="ECO:0000313" key="2">
    <source>
        <dbReference type="Proteomes" id="UP001178461"/>
    </source>
</evidence>
<evidence type="ECO:0000313" key="1">
    <source>
        <dbReference type="EMBL" id="CAI5770819.1"/>
    </source>
</evidence>
<accession>A0AA35K4X3</accession>
<dbReference type="EMBL" id="OX395128">
    <property type="protein sequence ID" value="CAI5770819.1"/>
    <property type="molecule type" value="Genomic_DNA"/>
</dbReference>
<dbReference type="AlphaFoldDB" id="A0AA35K4X3"/>
<sequence>MLGCSQTKATGSQLCEPLQCSSAAIFLLWLVQERDLLRAKVQEASWVLPWIIPFSLCVCVALRSSVPSQSLCVLQFDDFRPCSSLAPFLVLGDISGKIVFVPEYGPLPHSCRCTFRWIWLFENLCSLLKWAAGFAFSRIFCGA</sequence>
<proteinExistence type="predicted"/>
<dbReference type="Proteomes" id="UP001178461">
    <property type="component" value="Chromosome 3"/>
</dbReference>